<protein>
    <recommendedName>
        <fullName evidence="3">UDP-N-acetylglucosamine kinase</fullName>
    </recommendedName>
</protein>
<dbReference type="AlphaFoldDB" id="A0A3E4TWY9"/>
<dbReference type="EMBL" id="QSSQ01000038">
    <property type="protein sequence ID" value="RGL97086.1"/>
    <property type="molecule type" value="Genomic_DNA"/>
</dbReference>
<evidence type="ECO:0000313" key="2">
    <source>
        <dbReference type="Proteomes" id="UP000261257"/>
    </source>
</evidence>
<evidence type="ECO:0008006" key="3">
    <source>
        <dbReference type="Google" id="ProtNLM"/>
    </source>
</evidence>
<dbReference type="Proteomes" id="UP000261257">
    <property type="component" value="Unassembled WGS sequence"/>
</dbReference>
<organism evidence="1 2">
    <name type="scientific">Hungatella hathewayi</name>
    <dbReference type="NCBI Taxonomy" id="154046"/>
    <lineage>
        <taxon>Bacteria</taxon>
        <taxon>Bacillati</taxon>
        <taxon>Bacillota</taxon>
        <taxon>Clostridia</taxon>
        <taxon>Lachnospirales</taxon>
        <taxon>Lachnospiraceae</taxon>
        <taxon>Hungatella</taxon>
    </lineage>
</organism>
<sequence>MSPCGVTVPYKEKYYNQKNMEMLLNYNELNKNRVYDTLDLCNGIHFNAIGQGDRVRICRYIFDSEDKMAARIVIISGACGTGKSSSSRLLAEKSPYDCAVHIHSDDFYQYIRKGYIAPWLEGSGKQNEVMIEAVAASAERFSAGGYEVFVDGTIGPWFLEPWEKIAAKGVDVRYVILRPDEQATILRATEREQKADFPLSYEVIKNIWRSFSDLGQYEANVVDTTDQTVEESIALIQERLQAGEFRLGE</sequence>
<dbReference type="SUPFAM" id="SSF52540">
    <property type="entry name" value="P-loop containing nucleoside triphosphate hydrolases"/>
    <property type="match status" value="1"/>
</dbReference>
<gene>
    <name evidence="1" type="ORF">DXC39_25965</name>
</gene>
<accession>A0A3E4TWY9</accession>
<evidence type="ECO:0000313" key="1">
    <source>
        <dbReference type="EMBL" id="RGL97086.1"/>
    </source>
</evidence>
<dbReference type="InterPro" id="IPR027417">
    <property type="entry name" value="P-loop_NTPase"/>
</dbReference>
<name>A0A3E4TWY9_9FIRM</name>
<proteinExistence type="predicted"/>
<reference evidence="1 2" key="1">
    <citation type="submission" date="2018-08" db="EMBL/GenBank/DDBJ databases">
        <title>A genome reference for cultivated species of the human gut microbiota.</title>
        <authorList>
            <person name="Zou Y."/>
            <person name="Xue W."/>
            <person name="Luo G."/>
        </authorList>
    </citation>
    <scope>NUCLEOTIDE SEQUENCE [LARGE SCALE GENOMIC DNA]</scope>
    <source>
        <strain evidence="1 2">TF05-11AC</strain>
    </source>
</reference>
<dbReference type="Gene3D" id="3.40.50.300">
    <property type="entry name" value="P-loop containing nucleotide triphosphate hydrolases"/>
    <property type="match status" value="1"/>
</dbReference>
<comment type="caution">
    <text evidence="1">The sequence shown here is derived from an EMBL/GenBank/DDBJ whole genome shotgun (WGS) entry which is preliminary data.</text>
</comment>
<dbReference type="Pfam" id="PF13238">
    <property type="entry name" value="AAA_18"/>
    <property type="match status" value="1"/>
</dbReference>